<accession>X1AI99</accession>
<dbReference type="InterPro" id="IPR010181">
    <property type="entry name" value="CGCAxxGCC_motif"/>
</dbReference>
<comment type="caution">
    <text evidence="1">The sequence shown here is derived from an EMBL/GenBank/DDBJ whole genome shotgun (WGS) entry which is preliminary data.</text>
</comment>
<evidence type="ECO:0008006" key="2">
    <source>
        <dbReference type="Google" id="ProtNLM"/>
    </source>
</evidence>
<organism evidence="1">
    <name type="scientific">marine sediment metagenome</name>
    <dbReference type="NCBI Taxonomy" id="412755"/>
    <lineage>
        <taxon>unclassified sequences</taxon>
        <taxon>metagenomes</taxon>
        <taxon>ecological metagenomes</taxon>
    </lineage>
</organism>
<gene>
    <name evidence="1" type="ORF">S01H4_21757</name>
</gene>
<protein>
    <recommendedName>
        <fullName evidence="2">C_GCAxxG_C_C family protein</fullName>
    </recommendedName>
</protein>
<dbReference type="EMBL" id="BART01009895">
    <property type="protein sequence ID" value="GAG82360.1"/>
    <property type="molecule type" value="Genomic_DNA"/>
</dbReference>
<name>X1AI99_9ZZZZ</name>
<proteinExistence type="predicted"/>
<evidence type="ECO:0000313" key="1">
    <source>
        <dbReference type="EMBL" id="GAG82360.1"/>
    </source>
</evidence>
<reference evidence="1" key="1">
    <citation type="journal article" date="2014" name="Front. Microbiol.">
        <title>High frequency of phylogenetically diverse reductive dehalogenase-homologous genes in deep subseafloor sedimentary metagenomes.</title>
        <authorList>
            <person name="Kawai M."/>
            <person name="Futagami T."/>
            <person name="Toyoda A."/>
            <person name="Takaki Y."/>
            <person name="Nishi S."/>
            <person name="Hori S."/>
            <person name="Arai W."/>
            <person name="Tsubouchi T."/>
            <person name="Morono Y."/>
            <person name="Uchiyama I."/>
            <person name="Ito T."/>
            <person name="Fujiyama A."/>
            <person name="Inagaki F."/>
            <person name="Takami H."/>
        </authorList>
    </citation>
    <scope>NUCLEOTIDE SEQUENCE</scope>
    <source>
        <strain evidence="1">Expedition CK06-06</strain>
    </source>
</reference>
<dbReference type="Pfam" id="PF09719">
    <property type="entry name" value="C_GCAxxG_C_C"/>
    <property type="match status" value="1"/>
</dbReference>
<dbReference type="AlphaFoldDB" id="X1AI99"/>
<sequence length="186" mass="20859">MDIKLKNEKIGEQNMVDNDINARFDEKIKELENSLPNLREGRNCAELTLTSVLEILGIDNYLFHNLAMPLAGGFGGYKSKEGWQGACGAVVGACAALGVIIGGQEKMKDDKMAVAYLKASKYCSEFEKEFGSVVCPALCGYDFSDPNAMMEYLKNKTWSKTCYKFVVWAVDKVRQSTRRDLKKNWK</sequence>